<evidence type="ECO:0000256" key="4">
    <source>
        <dbReference type="ARBA" id="ARBA00022840"/>
    </source>
</evidence>
<dbReference type="InterPro" id="IPR011009">
    <property type="entry name" value="Kinase-like_dom_sf"/>
</dbReference>
<keyword evidence="1" id="KW-0808">Transferase</keyword>
<dbReference type="SUPFAM" id="SSF56112">
    <property type="entry name" value="Protein kinase-like (PK-like)"/>
    <property type="match status" value="1"/>
</dbReference>
<keyword evidence="2 5" id="KW-0547">Nucleotide-binding</keyword>
<comment type="similarity">
    <text evidence="6">Belongs to the protein kinase superfamily.</text>
</comment>
<name>A0A067GHN4_CITSI</name>
<dbReference type="PaxDb" id="2711-XP_006466595.1"/>
<organism evidence="8 9">
    <name type="scientific">Citrus sinensis</name>
    <name type="common">Sweet orange</name>
    <name type="synonym">Citrus aurantium var. sinensis</name>
    <dbReference type="NCBI Taxonomy" id="2711"/>
    <lineage>
        <taxon>Eukaryota</taxon>
        <taxon>Viridiplantae</taxon>
        <taxon>Streptophyta</taxon>
        <taxon>Embryophyta</taxon>
        <taxon>Tracheophyta</taxon>
        <taxon>Spermatophyta</taxon>
        <taxon>Magnoliopsida</taxon>
        <taxon>eudicotyledons</taxon>
        <taxon>Gunneridae</taxon>
        <taxon>Pentapetalae</taxon>
        <taxon>rosids</taxon>
        <taxon>malvids</taxon>
        <taxon>Sapindales</taxon>
        <taxon>Rutaceae</taxon>
        <taxon>Aurantioideae</taxon>
        <taxon>Citrus</taxon>
    </lineage>
</organism>
<dbReference type="SMART" id="SM00220">
    <property type="entry name" value="S_TKc"/>
    <property type="match status" value="1"/>
</dbReference>
<dbReference type="GO" id="GO:0004674">
    <property type="term" value="F:protein serine/threonine kinase activity"/>
    <property type="evidence" value="ECO:0007669"/>
    <property type="project" value="UniProtKB-KW"/>
</dbReference>
<dbReference type="eggNOG" id="KOG0198">
    <property type="taxonomic scope" value="Eukaryota"/>
</dbReference>
<dbReference type="InterPro" id="IPR000719">
    <property type="entry name" value="Prot_kinase_dom"/>
</dbReference>
<gene>
    <name evidence="8" type="ORF">CISIN_1g017746mg</name>
</gene>
<dbReference type="CDD" id="cd06606">
    <property type="entry name" value="STKc_MAPKKK"/>
    <property type="match status" value="1"/>
</dbReference>
<dbReference type="InterPro" id="IPR052751">
    <property type="entry name" value="Plant_MAPKKK"/>
</dbReference>
<keyword evidence="6" id="KW-0723">Serine/threonine-protein kinase</keyword>
<proteinExistence type="inferred from homology"/>
<feature type="domain" description="Protein kinase" evidence="7">
    <location>
        <begin position="3"/>
        <end position="269"/>
    </location>
</feature>
<dbReference type="GO" id="GO:0005524">
    <property type="term" value="F:ATP binding"/>
    <property type="evidence" value="ECO:0007669"/>
    <property type="project" value="UniProtKB-UniRule"/>
</dbReference>
<evidence type="ECO:0000256" key="2">
    <source>
        <dbReference type="ARBA" id="ARBA00022741"/>
    </source>
</evidence>
<dbReference type="PANTHER" id="PTHR48011">
    <property type="entry name" value="CCR4-NOT TRANSCRIPTIONAL COMPLEX SUBUNIT CAF120-RELATED"/>
    <property type="match status" value="1"/>
</dbReference>
<evidence type="ECO:0000256" key="5">
    <source>
        <dbReference type="PROSITE-ProRule" id="PRU10141"/>
    </source>
</evidence>
<sequence>MEWLRGDVIGHGSFGSVNLAKASKVSSEFPSLMAVKSCADCPPSSVTLKNEKEALDQIGICPQIVRCFGDDYSFEKGERFYNLLLEYASRGSLADRVKKQNNGRLQESDVKRYTRSMLKGLRHIHSKGFVHCDIKLQNVLVFDNDEAKIADFGLAKKSSCDGERSQSFECRGTPLYMSPESVNENEYEAPCDIWALGCAVVEMASGKPAWNHKQDSNVFSLLIRIGVGDELPNIPGDLSEQGKDFLIKCFLKDPKRRWTAEMLLNHPFVCADDQTGDDGGIHIHSSSSPSLKGIKDEKFSQSPRSPFGFPEWVSVQSSSSVTSSINSPSFDSFLSSRDCLLDRIRVLAGDDERPNWSDSECWVTVR</sequence>
<evidence type="ECO:0000256" key="3">
    <source>
        <dbReference type="ARBA" id="ARBA00022777"/>
    </source>
</evidence>
<dbReference type="GO" id="GO:0004672">
    <property type="term" value="F:protein kinase activity"/>
    <property type="evidence" value="ECO:0000318"/>
    <property type="project" value="GO_Central"/>
</dbReference>
<evidence type="ECO:0000259" key="7">
    <source>
        <dbReference type="PROSITE" id="PS50011"/>
    </source>
</evidence>
<dbReference type="SMR" id="A0A067GHN4"/>
<evidence type="ECO:0000313" key="8">
    <source>
        <dbReference type="EMBL" id="KDO79193.1"/>
    </source>
</evidence>
<dbReference type="PANTHER" id="PTHR48011:SF18">
    <property type="entry name" value="MITOGEN-ACTIVATED PROTEIN KINASE KINASE KINASE 19-RELATED"/>
    <property type="match status" value="1"/>
</dbReference>
<dbReference type="PROSITE" id="PS50011">
    <property type="entry name" value="PROTEIN_KINASE_DOM"/>
    <property type="match status" value="1"/>
</dbReference>
<dbReference type="PROSITE" id="PS00108">
    <property type="entry name" value="PROTEIN_KINASE_ST"/>
    <property type="match status" value="1"/>
</dbReference>
<evidence type="ECO:0000256" key="1">
    <source>
        <dbReference type="ARBA" id="ARBA00022679"/>
    </source>
</evidence>
<dbReference type="InterPro" id="IPR017441">
    <property type="entry name" value="Protein_kinase_ATP_BS"/>
</dbReference>
<evidence type="ECO:0000313" key="9">
    <source>
        <dbReference type="Proteomes" id="UP000027120"/>
    </source>
</evidence>
<dbReference type="Pfam" id="PF00069">
    <property type="entry name" value="Pkinase"/>
    <property type="match status" value="1"/>
</dbReference>
<keyword evidence="4 5" id="KW-0067">ATP-binding</keyword>
<dbReference type="EMBL" id="KK784878">
    <property type="protein sequence ID" value="KDO79193.1"/>
    <property type="molecule type" value="Genomic_DNA"/>
</dbReference>
<dbReference type="GO" id="GO:0007165">
    <property type="term" value="P:signal transduction"/>
    <property type="evidence" value="ECO:0000318"/>
    <property type="project" value="GO_Central"/>
</dbReference>
<dbReference type="InterPro" id="IPR008271">
    <property type="entry name" value="Ser/Thr_kinase_AS"/>
</dbReference>
<dbReference type="Gene3D" id="1.10.510.10">
    <property type="entry name" value="Transferase(Phosphotransferase) domain 1"/>
    <property type="match status" value="1"/>
</dbReference>
<protein>
    <recommendedName>
        <fullName evidence="7">Protein kinase domain-containing protein</fullName>
    </recommendedName>
</protein>
<dbReference type="AlphaFoldDB" id="A0A067GHN4"/>
<keyword evidence="9" id="KW-1185">Reference proteome</keyword>
<dbReference type="STRING" id="2711.A0A067GHN4"/>
<reference evidence="8 9" key="1">
    <citation type="submission" date="2014-04" db="EMBL/GenBank/DDBJ databases">
        <authorList>
            <consortium name="International Citrus Genome Consortium"/>
            <person name="Gmitter F."/>
            <person name="Chen C."/>
            <person name="Farmerie W."/>
            <person name="Harkins T."/>
            <person name="Desany B."/>
            <person name="Mohiuddin M."/>
            <person name="Kodira C."/>
            <person name="Borodovsky M."/>
            <person name="Lomsadze A."/>
            <person name="Burns P."/>
            <person name="Jenkins J."/>
            <person name="Prochnik S."/>
            <person name="Shu S."/>
            <person name="Chapman J."/>
            <person name="Pitluck S."/>
            <person name="Schmutz J."/>
            <person name="Rokhsar D."/>
        </authorList>
    </citation>
    <scope>NUCLEOTIDE SEQUENCE</scope>
</reference>
<dbReference type="Proteomes" id="UP000027120">
    <property type="component" value="Unassembled WGS sequence"/>
</dbReference>
<dbReference type="PROSITE" id="PS00107">
    <property type="entry name" value="PROTEIN_KINASE_ATP"/>
    <property type="match status" value="1"/>
</dbReference>
<accession>A0A067GHN4</accession>
<keyword evidence="3" id="KW-0418">Kinase</keyword>
<feature type="binding site" evidence="5">
    <location>
        <position position="36"/>
    </location>
    <ligand>
        <name>ATP</name>
        <dbReference type="ChEBI" id="CHEBI:30616"/>
    </ligand>
</feature>
<evidence type="ECO:0000256" key="6">
    <source>
        <dbReference type="RuleBase" id="RU000304"/>
    </source>
</evidence>